<dbReference type="PROSITE" id="PS51257">
    <property type="entry name" value="PROKAR_LIPOPROTEIN"/>
    <property type="match status" value="1"/>
</dbReference>
<feature type="chain" id="PRO_5046575345" evidence="4">
    <location>
        <begin position="24"/>
        <end position="336"/>
    </location>
</feature>
<evidence type="ECO:0000256" key="1">
    <source>
        <dbReference type="ARBA" id="ARBA00004196"/>
    </source>
</evidence>
<evidence type="ECO:0000313" key="6">
    <source>
        <dbReference type="EMBL" id="GAA4286939.1"/>
    </source>
</evidence>
<keyword evidence="3 4" id="KW-0732">Signal</keyword>
<keyword evidence="7" id="KW-1185">Reference proteome</keyword>
<dbReference type="PANTHER" id="PTHR46847:SF1">
    <property type="entry name" value="D-ALLOSE-BINDING PERIPLASMIC PROTEIN-RELATED"/>
    <property type="match status" value="1"/>
</dbReference>
<reference evidence="7" key="1">
    <citation type="journal article" date="2019" name="Int. J. Syst. Evol. Microbiol.">
        <title>The Global Catalogue of Microorganisms (GCM) 10K type strain sequencing project: providing services to taxonomists for standard genome sequencing and annotation.</title>
        <authorList>
            <consortium name="The Broad Institute Genomics Platform"/>
            <consortium name="The Broad Institute Genome Sequencing Center for Infectious Disease"/>
            <person name="Wu L."/>
            <person name="Ma J."/>
        </authorList>
    </citation>
    <scope>NUCLEOTIDE SEQUENCE [LARGE SCALE GENOMIC DNA]</scope>
    <source>
        <strain evidence="7">JCM 17459</strain>
    </source>
</reference>
<dbReference type="SUPFAM" id="SSF53822">
    <property type="entry name" value="Periplasmic binding protein-like I"/>
    <property type="match status" value="1"/>
</dbReference>
<comment type="similarity">
    <text evidence="2">Belongs to the bacterial solute-binding protein 2 family.</text>
</comment>
<dbReference type="EMBL" id="BAABBA010000005">
    <property type="protein sequence ID" value="GAA4286939.1"/>
    <property type="molecule type" value="Genomic_DNA"/>
</dbReference>
<comment type="subcellular location">
    <subcellularLocation>
        <location evidence="1">Cell envelope</location>
    </subcellularLocation>
</comment>
<evidence type="ECO:0000256" key="3">
    <source>
        <dbReference type="ARBA" id="ARBA00022729"/>
    </source>
</evidence>
<dbReference type="Pfam" id="PF13407">
    <property type="entry name" value="Peripla_BP_4"/>
    <property type="match status" value="1"/>
</dbReference>
<dbReference type="RefSeq" id="WP_345039013.1">
    <property type="nucleotide sequence ID" value="NZ_BAABBA010000005.1"/>
</dbReference>
<feature type="signal peptide" evidence="4">
    <location>
        <begin position="1"/>
        <end position="23"/>
    </location>
</feature>
<dbReference type="PANTHER" id="PTHR46847">
    <property type="entry name" value="D-ALLOSE-BINDING PERIPLASMIC PROTEIN-RELATED"/>
    <property type="match status" value="1"/>
</dbReference>
<name>A0ABP8ESH0_9MICO</name>
<organism evidence="6 7">
    <name type="scientific">Georgenia daeguensis</name>
    <dbReference type="NCBI Taxonomy" id="908355"/>
    <lineage>
        <taxon>Bacteria</taxon>
        <taxon>Bacillati</taxon>
        <taxon>Actinomycetota</taxon>
        <taxon>Actinomycetes</taxon>
        <taxon>Micrococcales</taxon>
        <taxon>Bogoriellaceae</taxon>
        <taxon>Georgenia</taxon>
    </lineage>
</organism>
<dbReference type="InterPro" id="IPR025997">
    <property type="entry name" value="SBP_2_dom"/>
</dbReference>
<protein>
    <submittedName>
        <fullName evidence="6">ABC transporter substrate-binding protein</fullName>
    </submittedName>
</protein>
<proteinExistence type="inferred from homology"/>
<dbReference type="InterPro" id="IPR028082">
    <property type="entry name" value="Peripla_BP_I"/>
</dbReference>
<comment type="caution">
    <text evidence="6">The sequence shown here is derived from an EMBL/GenBank/DDBJ whole genome shotgun (WGS) entry which is preliminary data.</text>
</comment>
<evidence type="ECO:0000256" key="2">
    <source>
        <dbReference type="ARBA" id="ARBA00007639"/>
    </source>
</evidence>
<evidence type="ECO:0000313" key="7">
    <source>
        <dbReference type="Proteomes" id="UP001499841"/>
    </source>
</evidence>
<sequence length="336" mass="34624">MRKTTLATTIVLSSLALALGACSDGGDGGGGGGGATAGGGGTAAGGGDEMYVALISKGFQHQFWQAVRQGAEDAADELGVRVTFDGPDTEADVEQQLQQLQTALSGNPDAVGFAALDSEASIPLLTQIDSQGIPVVAFDSGVESDIPVSTVATDNKAAAAEAAKHMIELTGGSGDVAVICHDQTSLTGIQRRDGFVEAIEEDGGLTIVDIQYGGGDQLRSTDITKAILQANPDLAGIYGCNEGSAIGVVNGVRELGRAEDMAVVGFDSGKGQIEAIKDGTMDGAITQDPYQIGYQTVETAVKAVNGEEVEETVDTGFYWYDETNMEDEEIARALYE</sequence>
<evidence type="ECO:0000256" key="4">
    <source>
        <dbReference type="SAM" id="SignalP"/>
    </source>
</evidence>
<gene>
    <name evidence="6" type="ORF">GCM10022262_12980</name>
</gene>
<evidence type="ECO:0000259" key="5">
    <source>
        <dbReference type="Pfam" id="PF13407"/>
    </source>
</evidence>
<accession>A0ABP8ESH0</accession>
<feature type="domain" description="Periplasmic binding protein" evidence="5">
    <location>
        <begin position="52"/>
        <end position="308"/>
    </location>
</feature>
<dbReference type="CDD" id="cd20005">
    <property type="entry name" value="PBP1_ABC_sugar_binding-like"/>
    <property type="match status" value="1"/>
</dbReference>
<dbReference type="Gene3D" id="3.40.50.2300">
    <property type="match status" value="2"/>
</dbReference>
<dbReference type="Proteomes" id="UP001499841">
    <property type="component" value="Unassembled WGS sequence"/>
</dbReference>